<evidence type="ECO:0000256" key="1">
    <source>
        <dbReference type="SAM" id="Coils"/>
    </source>
</evidence>
<keyword evidence="1" id="KW-0175">Coiled coil</keyword>
<organism evidence="3 4">
    <name type="scientific">Ichthyophthirius multifiliis</name>
    <name type="common">White spot disease agent</name>
    <name type="synonym">Ich</name>
    <dbReference type="NCBI Taxonomy" id="5932"/>
    <lineage>
        <taxon>Eukaryota</taxon>
        <taxon>Sar</taxon>
        <taxon>Alveolata</taxon>
        <taxon>Ciliophora</taxon>
        <taxon>Intramacronucleata</taxon>
        <taxon>Oligohymenophorea</taxon>
        <taxon>Hymenostomatida</taxon>
        <taxon>Ophryoglenina</taxon>
        <taxon>Ichthyophthirius</taxon>
    </lineage>
</organism>
<dbReference type="EMBL" id="GL983048">
    <property type="protein sequence ID" value="EGR34771.1"/>
    <property type="molecule type" value="Genomic_DNA"/>
</dbReference>
<dbReference type="InParanoid" id="G0QJ47"/>
<dbReference type="OrthoDB" id="10499567at2759"/>
<feature type="domain" description="Cyclic nucleotide-binding" evidence="2">
    <location>
        <begin position="211"/>
        <end position="304"/>
    </location>
</feature>
<dbReference type="Proteomes" id="UP000008983">
    <property type="component" value="Unassembled WGS sequence"/>
</dbReference>
<dbReference type="InterPro" id="IPR018490">
    <property type="entry name" value="cNMP-bd_dom_sf"/>
</dbReference>
<name>G0QJ47_ICHMU</name>
<gene>
    <name evidence="3" type="ORF">IMG5_002430</name>
</gene>
<keyword evidence="4" id="KW-1185">Reference proteome</keyword>
<feature type="coiled-coil region" evidence="1">
    <location>
        <begin position="294"/>
        <end position="321"/>
    </location>
</feature>
<dbReference type="SUPFAM" id="SSF51206">
    <property type="entry name" value="cAMP-binding domain-like"/>
    <property type="match status" value="1"/>
</dbReference>
<reference evidence="3 4" key="1">
    <citation type="submission" date="2011-07" db="EMBL/GenBank/DDBJ databases">
        <authorList>
            <person name="Coyne R."/>
            <person name="Brami D."/>
            <person name="Johnson J."/>
            <person name="Hostetler J."/>
            <person name="Hannick L."/>
            <person name="Clark T."/>
            <person name="Cassidy-Hanley D."/>
            <person name="Inman J."/>
        </authorList>
    </citation>
    <scope>NUCLEOTIDE SEQUENCE [LARGE SCALE GENOMIC DNA]</scope>
    <source>
        <strain evidence="3 4">G5</strain>
    </source>
</reference>
<dbReference type="RefSeq" id="XP_004040075.1">
    <property type="nucleotide sequence ID" value="XM_004040027.1"/>
</dbReference>
<sequence>MSEVLGGLLGKCAEIKRAEQFKNIVQKQEKSQADIQFIIKYIDNTFQKEQLQKLTGQFEFTEYNNILEKLECQTLKENQNLYENSISCNDFDLLFVAYGNVKVVYGHQEQQLNDFKKFQNGEIILLDQQFTECILGKIEDINNVYFNLIAQNECLIARVNRRFFNDIYNKSLEKFEQHFKEKINSLKQVFPNLKKLDQATQMIKSKFFQPYCQQTYGTVISTTTSGSNDLFLIAKGKILIWVPKAKINNDYSKDFIILGQISNNQIFNETNALFNKECIYGAIIVTKNDENEIYQIKKENIAQISENLDLLKANCEIKERMYKNHIKRYQGYKLEKLEEKQIELCQKYKLDFNEIFEIFKKSSKNKKIVTHNIINKQDYNKNMEQFNQIVKNSNFKSTEMQGDREDIASTVTPRLVSKGIRQMDSAAQISLLALRSIGKDLREGFLLLINFYFIYIFQVIEELIKKFLMLMLKNCFKNKQKQKKRICKMKDF</sequence>
<dbReference type="eggNOG" id="ENOG502T2BK">
    <property type="taxonomic scope" value="Eukaryota"/>
</dbReference>
<evidence type="ECO:0000259" key="2">
    <source>
        <dbReference type="PROSITE" id="PS50042"/>
    </source>
</evidence>
<dbReference type="GeneID" id="14910965"/>
<dbReference type="AlphaFoldDB" id="G0QJ47"/>
<accession>G0QJ47</accession>
<dbReference type="InterPro" id="IPR000595">
    <property type="entry name" value="cNMP-bd_dom"/>
</dbReference>
<evidence type="ECO:0000313" key="3">
    <source>
        <dbReference type="EMBL" id="EGR34771.1"/>
    </source>
</evidence>
<protein>
    <recommendedName>
        <fullName evidence="2">Cyclic nucleotide-binding domain-containing protein</fullName>
    </recommendedName>
</protein>
<proteinExistence type="predicted"/>
<evidence type="ECO:0000313" key="4">
    <source>
        <dbReference type="Proteomes" id="UP000008983"/>
    </source>
</evidence>
<dbReference type="PROSITE" id="PS50042">
    <property type="entry name" value="CNMP_BINDING_3"/>
    <property type="match status" value="1"/>
</dbReference>